<dbReference type="SMART" id="SM00344">
    <property type="entry name" value="HTH_ASNC"/>
    <property type="match status" value="1"/>
</dbReference>
<dbReference type="RefSeq" id="WP_125260577.1">
    <property type="nucleotide sequence ID" value="NZ_CP114280.1"/>
</dbReference>
<evidence type="ECO:0000259" key="4">
    <source>
        <dbReference type="PROSITE" id="PS50956"/>
    </source>
</evidence>
<dbReference type="SUPFAM" id="SSF54909">
    <property type="entry name" value="Dimeric alpha+beta barrel"/>
    <property type="match status" value="1"/>
</dbReference>
<dbReference type="Gene3D" id="3.30.70.920">
    <property type="match status" value="1"/>
</dbReference>
<evidence type="ECO:0000313" key="6">
    <source>
        <dbReference type="Proteomes" id="UP001219630"/>
    </source>
</evidence>
<keyword evidence="6" id="KW-1185">Reference proteome</keyword>
<dbReference type="Proteomes" id="UP001219630">
    <property type="component" value="Chromosome"/>
</dbReference>
<dbReference type="PRINTS" id="PR00033">
    <property type="entry name" value="HTHASNC"/>
</dbReference>
<dbReference type="InterPro" id="IPR019887">
    <property type="entry name" value="Tscrpt_reg_AsnC/Lrp_C"/>
</dbReference>
<protein>
    <submittedName>
        <fullName evidence="5">Lrp/AsnC family transcriptional regulator</fullName>
    </submittedName>
</protein>
<organism evidence="5 6">
    <name type="scientific">Dickeya lacustris</name>
    <dbReference type="NCBI Taxonomy" id="2259638"/>
    <lineage>
        <taxon>Bacteria</taxon>
        <taxon>Pseudomonadati</taxon>
        <taxon>Pseudomonadota</taxon>
        <taxon>Gammaproteobacteria</taxon>
        <taxon>Enterobacterales</taxon>
        <taxon>Pectobacteriaceae</taxon>
        <taxon>Dickeya</taxon>
    </lineage>
</organism>
<keyword evidence="3" id="KW-0804">Transcription</keyword>
<accession>A0ABY8G4U8</accession>
<feature type="domain" description="HTH asnC-type" evidence="4">
    <location>
        <begin position="4"/>
        <end position="65"/>
    </location>
</feature>
<name>A0ABY8G4U8_9GAMM</name>
<dbReference type="InterPro" id="IPR000485">
    <property type="entry name" value="AsnC-type_HTH_dom"/>
</dbReference>
<dbReference type="InterPro" id="IPR019888">
    <property type="entry name" value="Tscrpt_reg_AsnC-like"/>
</dbReference>
<keyword evidence="2" id="KW-0238">DNA-binding</keyword>
<dbReference type="PROSITE" id="PS50956">
    <property type="entry name" value="HTH_ASNC_2"/>
    <property type="match status" value="1"/>
</dbReference>
<dbReference type="Gene3D" id="1.10.10.10">
    <property type="entry name" value="Winged helix-like DNA-binding domain superfamily/Winged helix DNA-binding domain"/>
    <property type="match status" value="1"/>
</dbReference>
<reference evidence="5 6" key="1">
    <citation type="submission" date="2022-12" db="EMBL/GenBank/DDBJ databases">
        <title>Complete genome sequencing of Dickeya lacustris type strain LMG30899.</title>
        <authorList>
            <person name="Dobhal S."/>
            <person name="Arizala D."/>
            <person name="Arif M."/>
        </authorList>
    </citation>
    <scope>NUCLEOTIDE SEQUENCE [LARGE SCALE GENOMIC DNA]</scope>
    <source>
        <strain evidence="5 6">LMG30899</strain>
    </source>
</reference>
<dbReference type="Pfam" id="PF13404">
    <property type="entry name" value="HTH_AsnC-type"/>
    <property type="match status" value="1"/>
</dbReference>
<evidence type="ECO:0000256" key="3">
    <source>
        <dbReference type="ARBA" id="ARBA00023163"/>
    </source>
</evidence>
<dbReference type="InterPro" id="IPR036390">
    <property type="entry name" value="WH_DNA-bd_sf"/>
</dbReference>
<evidence type="ECO:0000313" key="5">
    <source>
        <dbReference type="EMBL" id="WFN54958.1"/>
    </source>
</evidence>
<keyword evidence="1" id="KW-0805">Transcription regulation</keyword>
<dbReference type="Pfam" id="PF01037">
    <property type="entry name" value="AsnC_trans_reg"/>
    <property type="match status" value="1"/>
</dbReference>
<dbReference type="SUPFAM" id="SSF46785">
    <property type="entry name" value="Winged helix' DNA-binding domain"/>
    <property type="match status" value="1"/>
</dbReference>
<evidence type="ECO:0000256" key="1">
    <source>
        <dbReference type="ARBA" id="ARBA00023015"/>
    </source>
</evidence>
<sequence length="158" mass="17332">MYHIDDFDLKMLTLLQANGRLTNQELSELVGLSASQCSRRRIALEQAQLILGYHARLAPDAVGLEVLGLIEVRLINHTQECVDSFHQMLGDVAAIIDAYKTTGDADYMLKVAVADLHSLSALISQILARNKSVAHLKTSVVLNRLKENGLMTPASPLL</sequence>
<dbReference type="EMBL" id="CP114280">
    <property type="protein sequence ID" value="WFN54958.1"/>
    <property type="molecule type" value="Genomic_DNA"/>
</dbReference>
<proteinExistence type="predicted"/>
<dbReference type="PANTHER" id="PTHR30154:SF46">
    <property type="entry name" value="TRANSCRIPTIONAL REGULATORY PROTEIN"/>
    <property type="match status" value="1"/>
</dbReference>
<dbReference type="InterPro" id="IPR036388">
    <property type="entry name" value="WH-like_DNA-bd_sf"/>
</dbReference>
<gene>
    <name evidence="5" type="ORF">O1Q98_15070</name>
</gene>
<dbReference type="InterPro" id="IPR011008">
    <property type="entry name" value="Dimeric_a/b-barrel"/>
</dbReference>
<evidence type="ECO:0000256" key="2">
    <source>
        <dbReference type="ARBA" id="ARBA00023125"/>
    </source>
</evidence>
<dbReference type="PANTHER" id="PTHR30154">
    <property type="entry name" value="LEUCINE-RESPONSIVE REGULATORY PROTEIN"/>
    <property type="match status" value="1"/>
</dbReference>